<evidence type="ECO:0000256" key="1">
    <source>
        <dbReference type="SAM" id="SignalP"/>
    </source>
</evidence>
<name>A0ABP3G963_9ACTN</name>
<keyword evidence="3" id="KW-1185">Reference proteome</keyword>
<comment type="caution">
    <text evidence="2">The sequence shown here is derived from an EMBL/GenBank/DDBJ whole genome shotgun (WGS) entry which is preliminary data.</text>
</comment>
<dbReference type="RefSeq" id="WP_252809959.1">
    <property type="nucleotide sequence ID" value="NZ_BAAABM010000017.1"/>
</dbReference>
<sequence>MRRLTSLAAVVGCAAAAGYAVKALTVPEPRPARVIDADGDADLTHLSLHADPRLVPVTGHRLVPGRRARYAFTVTNAGTEGVRHVVARSVKVSAPGTDDRLAVVSVSDPSCSAIGRVECIFQRLAPGESRTVRVVVDTPADRPPRGRMTINTFLGRFTGPVGGTIPLEVIGEVRPTTGRFP</sequence>
<feature type="chain" id="PRO_5045155956" description="DUF11 domain-containing protein" evidence="1">
    <location>
        <begin position="23"/>
        <end position="181"/>
    </location>
</feature>
<reference evidence="3" key="1">
    <citation type="journal article" date="2019" name="Int. J. Syst. Evol. Microbiol.">
        <title>The Global Catalogue of Microorganisms (GCM) 10K type strain sequencing project: providing services to taxonomists for standard genome sequencing and annotation.</title>
        <authorList>
            <consortium name="The Broad Institute Genomics Platform"/>
            <consortium name="The Broad Institute Genome Sequencing Center for Infectious Disease"/>
            <person name="Wu L."/>
            <person name="Ma J."/>
        </authorList>
    </citation>
    <scope>NUCLEOTIDE SEQUENCE [LARGE SCALE GENOMIC DNA]</scope>
    <source>
        <strain evidence="3">JCM 3146</strain>
    </source>
</reference>
<evidence type="ECO:0000313" key="2">
    <source>
        <dbReference type="EMBL" id="GAA0337362.1"/>
    </source>
</evidence>
<dbReference type="Proteomes" id="UP001501822">
    <property type="component" value="Unassembled WGS sequence"/>
</dbReference>
<organism evidence="2 3">
    <name type="scientific">Actinoallomurus spadix</name>
    <dbReference type="NCBI Taxonomy" id="79912"/>
    <lineage>
        <taxon>Bacteria</taxon>
        <taxon>Bacillati</taxon>
        <taxon>Actinomycetota</taxon>
        <taxon>Actinomycetes</taxon>
        <taxon>Streptosporangiales</taxon>
        <taxon>Thermomonosporaceae</taxon>
        <taxon>Actinoallomurus</taxon>
    </lineage>
</organism>
<accession>A0ABP3G963</accession>
<gene>
    <name evidence="2" type="ORF">GCM10010151_28810</name>
</gene>
<dbReference type="EMBL" id="BAAABM010000017">
    <property type="protein sequence ID" value="GAA0337362.1"/>
    <property type="molecule type" value="Genomic_DNA"/>
</dbReference>
<feature type="signal peptide" evidence="1">
    <location>
        <begin position="1"/>
        <end position="22"/>
    </location>
</feature>
<keyword evidence="1" id="KW-0732">Signal</keyword>
<proteinExistence type="predicted"/>
<evidence type="ECO:0000313" key="3">
    <source>
        <dbReference type="Proteomes" id="UP001501822"/>
    </source>
</evidence>
<protein>
    <recommendedName>
        <fullName evidence="4">DUF11 domain-containing protein</fullName>
    </recommendedName>
</protein>
<evidence type="ECO:0008006" key="4">
    <source>
        <dbReference type="Google" id="ProtNLM"/>
    </source>
</evidence>